<dbReference type="PANTHER" id="PTHR38693:SF1">
    <property type="entry name" value="UBIQUINONE BIOSYNTHESIS ACCESSORY FACTOR UBIJ"/>
    <property type="match status" value="1"/>
</dbReference>
<comment type="subcellular location">
    <subcellularLocation>
        <location evidence="1">Cytoplasm</location>
    </subcellularLocation>
</comment>
<protein>
    <recommendedName>
        <fullName evidence="1">Ubiquinone biosynthesis accessory factor UbiJ</fullName>
    </recommendedName>
</protein>
<keyword evidence="4" id="KW-1185">Reference proteome</keyword>
<gene>
    <name evidence="1" type="primary">ubiJ</name>
    <name evidence="3" type="ORF">FZO89_08215</name>
</gene>
<keyword evidence="1" id="KW-0831">Ubiquinone biosynthesis</keyword>
<dbReference type="Pfam" id="PF02036">
    <property type="entry name" value="SCP2"/>
    <property type="match status" value="1"/>
</dbReference>
<proteinExistence type="inferred from homology"/>
<keyword evidence="1" id="KW-0963">Cytoplasm</keyword>
<dbReference type="EMBL" id="VTFT01000001">
    <property type="protein sequence ID" value="TYT26245.1"/>
    <property type="molecule type" value="Genomic_DNA"/>
</dbReference>
<evidence type="ECO:0000259" key="2">
    <source>
        <dbReference type="Pfam" id="PF02036"/>
    </source>
</evidence>
<organism evidence="3 4">
    <name type="scientific">Luteimonas viscosa</name>
    <dbReference type="NCBI Taxonomy" id="1132694"/>
    <lineage>
        <taxon>Bacteria</taxon>
        <taxon>Pseudomonadati</taxon>
        <taxon>Pseudomonadota</taxon>
        <taxon>Gammaproteobacteria</taxon>
        <taxon>Lysobacterales</taxon>
        <taxon>Lysobacteraceae</taxon>
        <taxon>Luteimonas</taxon>
    </lineage>
</organism>
<dbReference type="GO" id="GO:0006744">
    <property type="term" value="P:ubiquinone biosynthetic process"/>
    <property type="evidence" value="ECO:0007669"/>
    <property type="project" value="UniProtKB-UniRule"/>
</dbReference>
<comment type="caution">
    <text evidence="3">The sequence shown here is derived from an EMBL/GenBank/DDBJ whole genome shotgun (WGS) entry which is preliminary data.</text>
</comment>
<dbReference type="InterPro" id="IPR038989">
    <property type="entry name" value="UbiJ"/>
</dbReference>
<sequence length="216" mass="22999">MASFPPSPFDAIKPIAGRALEAALNRALALDPDMRDALARLDGRRVELTLESPPLALQLRVQGERLAVGPVDAAAEPDLAVRATIAGVLSQLPFLRRDDAPAIGKVRVSGDAELARQLQRLAERFDPDWQQPFVAVFGDVIGVQVASAFGGALAQARVLGRNLAQSAAEYVTEESRDVVARAEIDAFLDDVDAMRDDVDRLAARVARIAGRTGAAA</sequence>
<dbReference type="Proteomes" id="UP000324973">
    <property type="component" value="Unassembled WGS sequence"/>
</dbReference>
<accession>A0A5D4XQL0</accession>
<evidence type="ECO:0000313" key="4">
    <source>
        <dbReference type="Proteomes" id="UP000324973"/>
    </source>
</evidence>
<evidence type="ECO:0000256" key="1">
    <source>
        <dbReference type="HAMAP-Rule" id="MF_02215"/>
    </source>
</evidence>
<comment type="pathway">
    <text evidence="1">Cofactor biosynthesis; ubiquinone biosynthesis.</text>
</comment>
<comment type="function">
    <text evidence="1">Required for ubiquinone (coenzyme Q) biosynthesis. Binds hydrophobic ubiquinone biosynthetic intermediates via its SCP2 domain and is essential for the stability of the Ubi complex. May constitute a docking platform where Ubi enzymes assemble and access their SCP2-bound polyprenyl substrates.</text>
</comment>
<dbReference type="UniPathway" id="UPA00232"/>
<dbReference type="PANTHER" id="PTHR38693">
    <property type="entry name" value="UBIQUINONE BIOSYNTHESIS PROTEIN UBIJ"/>
    <property type="match status" value="1"/>
</dbReference>
<name>A0A5D4XQL0_9GAMM</name>
<dbReference type="GO" id="GO:0005737">
    <property type="term" value="C:cytoplasm"/>
    <property type="evidence" value="ECO:0007669"/>
    <property type="project" value="UniProtKB-SubCell"/>
</dbReference>
<dbReference type="InterPro" id="IPR003033">
    <property type="entry name" value="SCP2_sterol-bd_dom"/>
</dbReference>
<dbReference type="AlphaFoldDB" id="A0A5D4XQL0"/>
<comment type="similarity">
    <text evidence="1">Belongs to the UbiJ family.</text>
</comment>
<reference evidence="3 4" key="1">
    <citation type="submission" date="2019-08" db="EMBL/GenBank/DDBJ databases">
        <title>Luteimonas viscosus sp. nov., isolated from soil of a sunflower field.</title>
        <authorList>
            <person name="Jianli Z."/>
            <person name="Ying Z."/>
        </authorList>
    </citation>
    <scope>NUCLEOTIDE SEQUENCE [LARGE SCALE GENOMIC DNA]</scope>
    <source>
        <strain evidence="3 4">XBU10</strain>
    </source>
</reference>
<evidence type="ECO:0000313" key="3">
    <source>
        <dbReference type="EMBL" id="TYT26245.1"/>
    </source>
</evidence>
<dbReference type="OrthoDB" id="5965909at2"/>
<dbReference type="HAMAP" id="MF_02215">
    <property type="entry name" value="UbiJ"/>
    <property type="match status" value="1"/>
</dbReference>
<feature type="domain" description="SCP2" evidence="2">
    <location>
        <begin position="24"/>
        <end position="122"/>
    </location>
</feature>
<dbReference type="RefSeq" id="WP_149102794.1">
    <property type="nucleotide sequence ID" value="NZ_VTFT01000001.1"/>
</dbReference>